<name>A0A840E7I6_9BACT</name>
<dbReference type="EMBL" id="JACIFF010000006">
    <property type="protein sequence ID" value="MBB4079903.1"/>
    <property type="molecule type" value="Genomic_DNA"/>
</dbReference>
<accession>A0A840E7I6</accession>
<evidence type="ECO:0000313" key="1">
    <source>
        <dbReference type="EMBL" id="MBB4079903.1"/>
    </source>
</evidence>
<protein>
    <submittedName>
        <fullName evidence="1">Uncharacterized protein</fullName>
    </submittedName>
</protein>
<proteinExistence type="predicted"/>
<organism evidence="1 2">
    <name type="scientific">Neolewinella aquimaris</name>
    <dbReference type="NCBI Taxonomy" id="1835722"/>
    <lineage>
        <taxon>Bacteria</taxon>
        <taxon>Pseudomonadati</taxon>
        <taxon>Bacteroidota</taxon>
        <taxon>Saprospiria</taxon>
        <taxon>Saprospirales</taxon>
        <taxon>Lewinellaceae</taxon>
        <taxon>Neolewinella</taxon>
    </lineage>
</organism>
<dbReference type="RefSeq" id="WP_183496142.1">
    <property type="nucleotide sequence ID" value="NZ_JACIFF010000006.1"/>
</dbReference>
<keyword evidence="2" id="KW-1185">Reference proteome</keyword>
<comment type="caution">
    <text evidence="1">The sequence shown here is derived from an EMBL/GenBank/DDBJ whole genome shotgun (WGS) entry which is preliminary data.</text>
</comment>
<dbReference type="AlphaFoldDB" id="A0A840E7I6"/>
<dbReference type="Proteomes" id="UP000576209">
    <property type="component" value="Unassembled WGS sequence"/>
</dbReference>
<evidence type="ECO:0000313" key="2">
    <source>
        <dbReference type="Proteomes" id="UP000576209"/>
    </source>
</evidence>
<reference evidence="1 2" key="1">
    <citation type="submission" date="2020-08" db="EMBL/GenBank/DDBJ databases">
        <title>Genomic Encyclopedia of Type Strains, Phase IV (KMG-IV): sequencing the most valuable type-strain genomes for metagenomic binning, comparative biology and taxonomic classification.</title>
        <authorList>
            <person name="Goeker M."/>
        </authorList>
    </citation>
    <scope>NUCLEOTIDE SEQUENCE [LARGE SCALE GENOMIC DNA]</scope>
    <source>
        <strain evidence="1 2">DSM 105137</strain>
    </source>
</reference>
<gene>
    <name evidence="1" type="ORF">GGR28_002530</name>
</gene>
<sequence>MPLLQFPPRRQGNHHDTVSMYCHDVDATAAYRLAVDRLFAVNGWHELNNSFKTQFWLCDSEGAPVDRKPVAGDYVRIDLTGPGSPSGDGYDWVRIEQIEAGDGDDPYAAMTVTPSANPLSQDPAIAHFFAAGATNTFVVRRLGNCVTAEVHGRNEVPNTEGVPLLDRVRNESVALLGSVGLSKIQWKDWTRGVVSVVEMETDG</sequence>